<accession>A0AAW0LH25</accession>
<gene>
    <name evidence="6" type="primary">CRK26_5</name>
    <name evidence="6" type="ORF">CFP56_043465</name>
</gene>
<comment type="caution">
    <text evidence="6">The sequence shown here is derived from an EMBL/GenBank/DDBJ whole genome shotgun (WGS) entry which is preliminary data.</text>
</comment>
<evidence type="ECO:0000256" key="5">
    <source>
        <dbReference type="ARBA" id="ARBA00022840"/>
    </source>
</evidence>
<keyword evidence="2" id="KW-0808">Transferase</keyword>
<organism evidence="6 7">
    <name type="scientific">Quercus suber</name>
    <name type="common">Cork oak</name>
    <dbReference type="NCBI Taxonomy" id="58331"/>
    <lineage>
        <taxon>Eukaryota</taxon>
        <taxon>Viridiplantae</taxon>
        <taxon>Streptophyta</taxon>
        <taxon>Embryophyta</taxon>
        <taxon>Tracheophyta</taxon>
        <taxon>Spermatophyta</taxon>
        <taxon>Magnoliopsida</taxon>
        <taxon>eudicotyledons</taxon>
        <taxon>Gunneridae</taxon>
        <taxon>Pentapetalae</taxon>
        <taxon>rosids</taxon>
        <taxon>fabids</taxon>
        <taxon>Fagales</taxon>
        <taxon>Fagaceae</taxon>
        <taxon>Quercus</taxon>
    </lineage>
</organism>
<dbReference type="GO" id="GO:0005886">
    <property type="term" value="C:plasma membrane"/>
    <property type="evidence" value="ECO:0007669"/>
    <property type="project" value="TreeGrafter"/>
</dbReference>
<keyword evidence="7" id="KW-1185">Reference proteome</keyword>
<proteinExistence type="predicted"/>
<evidence type="ECO:0000256" key="2">
    <source>
        <dbReference type="ARBA" id="ARBA00022679"/>
    </source>
</evidence>
<dbReference type="GO" id="GO:0004674">
    <property type="term" value="F:protein serine/threonine kinase activity"/>
    <property type="evidence" value="ECO:0007669"/>
    <property type="project" value="UniProtKB-KW"/>
</dbReference>
<dbReference type="AlphaFoldDB" id="A0AAW0LH25"/>
<protein>
    <submittedName>
        <fullName evidence="6">Cysteine-rich receptor-like protein kinase 26</fullName>
    </submittedName>
</protein>
<dbReference type="PANTHER" id="PTHR27002:SF1073">
    <property type="entry name" value="CYSTEINE-RICH RECEPTOR-LIKE PROTEIN KINASE 29"/>
    <property type="match status" value="1"/>
</dbReference>
<reference evidence="6 7" key="1">
    <citation type="journal article" date="2018" name="Sci. Data">
        <title>The draft genome sequence of cork oak.</title>
        <authorList>
            <person name="Ramos A.M."/>
            <person name="Usie A."/>
            <person name="Barbosa P."/>
            <person name="Barros P.M."/>
            <person name="Capote T."/>
            <person name="Chaves I."/>
            <person name="Simoes F."/>
            <person name="Abreu I."/>
            <person name="Carrasquinho I."/>
            <person name="Faro C."/>
            <person name="Guimaraes J.B."/>
            <person name="Mendonca D."/>
            <person name="Nobrega F."/>
            <person name="Rodrigues L."/>
            <person name="Saibo N.J.M."/>
            <person name="Varela M.C."/>
            <person name="Egas C."/>
            <person name="Matos J."/>
            <person name="Miguel C.M."/>
            <person name="Oliveira M.M."/>
            <person name="Ricardo C.P."/>
            <person name="Goncalves S."/>
        </authorList>
    </citation>
    <scope>NUCLEOTIDE SEQUENCE [LARGE SCALE GENOMIC DNA]</scope>
    <source>
        <strain evidence="7">cv. HL8</strain>
    </source>
</reference>
<evidence type="ECO:0000313" key="6">
    <source>
        <dbReference type="EMBL" id="KAK7850907.1"/>
    </source>
</evidence>
<evidence type="ECO:0000256" key="4">
    <source>
        <dbReference type="ARBA" id="ARBA00022777"/>
    </source>
</evidence>
<dbReference type="PANTHER" id="PTHR27002">
    <property type="entry name" value="RECEPTOR-LIKE SERINE/THREONINE-PROTEIN KINASE SD1-8"/>
    <property type="match status" value="1"/>
</dbReference>
<dbReference type="GO" id="GO:0005524">
    <property type="term" value="F:ATP binding"/>
    <property type="evidence" value="ECO:0007669"/>
    <property type="project" value="UniProtKB-KW"/>
</dbReference>
<keyword evidence="5" id="KW-0067">ATP-binding</keyword>
<dbReference type="EMBL" id="PKMF04000094">
    <property type="protein sequence ID" value="KAK7850907.1"/>
    <property type="molecule type" value="Genomic_DNA"/>
</dbReference>
<keyword evidence="3" id="KW-0547">Nucleotide-binding</keyword>
<keyword evidence="1" id="KW-0723">Serine/threonine-protein kinase</keyword>
<evidence type="ECO:0000256" key="1">
    <source>
        <dbReference type="ARBA" id="ARBA00022527"/>
    </source>
</evidence>
<evidence type="ECO:0000256" key="3">
    <source>
        <dbReference type="ARBA" id="ARBA00022741"/>
    </source>
</evidence>
<keyword evidence="4" id="KW-0418">Kinase</keyword>
<name>A0AAW0LH25_QUESU</name>
<sequence>MRFIHIGLLCVQENVADRPNMASVVLMINSNSIAITTPTQPASFMRSNVLPATSLQQDIGSNDINNSSSKEYEERGLCFVVFMCIAMKETISLTIAPCRCASKHFRLVNFVLDSGLSSMVGMDRYQIGVRELKLYICVYW</sequence>
<dbReference type="Proteomes" id="UP000237347">
    <property type="component" value="Unassembled WGS sequence"/>
</dbReference>
<evidence type="ECO:0000313" key="7">
    <source>
        <dbReference type="Proteomes" id="UP000237347"/>
    </source>
</evidence>